<dbReference type="InterPro" id="IPR011989">
    <property type="entry name" value="ARM-like"/>
</dbReference>
<dbReference type="PROSITE" id="PS51396">
    <property type="entry name" value="PUL"/>
    <property type="match status" value="1"/>
</dbReference>
<keyword evidence="4 6" id="KW-0853">WD repeat</keyword>
<dbReference type="Gene3D" id="1.25.10.10">
    <property type="entry name" value="Leucine-rich Repeat Variant"/>
    <property type="match status" value="1"/>
</dbReference>
<dbReference type="InterPro" id="IPR015943">
    <property type="entry name" value="WD40/YVTN_repeat-like_dom_sf"/>
</dbReference>
<evidence type="ECO:0000313" key="10">
    <source>
        <dbReference type="EMBL" id="VDN58557.1"/>
    </source>
</evidence>
<comment type="similarity">
    <text evidence="2">Belongs to the WD repeat PLAP family.</text>
</comment>
<protein>
    <submittedName>
        <fullName evidence="13">WD_REPEATS_REGION domain-containing protein</fullName>
    </submittedName>
</protein>
<dbReference type="SMART" id="SM00320">
    <property type="entry name" value="WD40"/>
    <property type="match status" value="6"/>
</dbReference>
<keyword evidence="3" id="KW-0963">Cytoplasm</keyword>
<dbReference type="OrthoDB" id="10265988at2759"/>
<dbReference type="InterPro" id="IPR013535">
    <property type="entry name" value="PUL_dom"/>
</dbReference>
<dbReference type="SUPFAM" id="SSF50978">
    <property type="entry name" value="WD40 repeat-like"/>
    <property type="match status" value="1"/>
</dbReference>
<dbReference type="GO" id="GO:0005634">
    <property type="term" value="C:nucleus"/>
    <property type="evidence" value="ECO:0007669"/>
    <property type="project" value="TreeGrafter"/>
</dbReference>
<sequence>MDLYHNFDANMLQLDEDDFKFSRSFKAHSSDVKSLVVSDLGLLVSGGRDSNVVITDRSDCKEIVKYATKDIQMVNAVAFYRSPTSGWVVFAGKRDGTIDLFASGNLCPVNTYSEHDLNVCKLHIDHLDCKMYSASWDNTAIIWSLENFKHSVRPSIIRLCGHTMSVWAVIPLPGTNICITGSADMTIKLWKGGNVTKTFTGHEDVVRDLIAISSTRFLSCSNDSTIRLWDISSEICLQKFQSHGGEFIYTMIKFSLKNDLFLVSGGEGGILEFWNVQADGEINHKQLLQTPVQSIWTIAFTPDGDINIGADDGNIYVFTRCSKRKANEEKQKQFDSGVAIRKEFLREQALARERNVVTIKVALDDGQPNMELKYTKGSDPVKAAEIFIQENSLPVSYLDEIVEYIKTNIPEARAFTEQQSHRPKPSERISLNGRQWDYVLDVTTDDGRQLKLPYNIDEDTNWAAQRFVFENNLPISFLSEVAALLETQVQSSLSSCKSSSFTDPLTGEGRYIPPAHSINSNGNIADPSTDKTSTLDPLTGTGAYTTGAACSSAFVPTSCLPIDRKRPRSILVPLKNFITFGFEQKSEKAIVKLREYNNTQSTYRLTDEQLHALEDLMSKSDCVFSDIHIAALTIGLLWDVDTILPILDVFRIAILNSDINKFFCLMKPEANSIRGRETLLKLMAYLVSATTDPVKILACRALANSAVHEWGRDMLTHDIINSVLTLISIIQNVKGSKNLQIAAISVIANLALILLQATESGLTELGPREDALRSIIQGIEKIEGYGHICETAQIRLLQAVVTLMWGDTTVIKLAKSRGLNVIVERIKDSIADESGKEISRDIIEMLHTV</sequence>
<dbReference type="STRING" id="318479.A0A158Q4E0"/>
<evidence type="ECO:0000313" key="11">
    <source>
        <dbReference type="Proteomes" id="UP000038040"/>
    </source>
</evidence>
<dbReference type="GO" id="GO:0043130">
    <property type="term" value="F:ubiquitin binding"/>
    <property type="evidence" value="ECO:0007669"/>
    <property type="project" value="TreeGrafter"/>
</dbReference>
<dbReference type="GO" id="GO:0010992">
    <property type="term" value="P:ubiquitin recycling"/>
    <property type="evidence" value="ECO:0007669"/>
    <property type="project" value="TreeGrafter"/>
</dbReference>
<organism evidence="11 13">
    <name type="scientific">Dracunculus medinensis</name>
    <name type="common">Guinea worm</name>
    <dbReference type="NCBI Taxonomy" id="318479"/>
    <lineage>
        <taxon>Eukaryota</taxon>
        <taxon>Metazoa</taxon>
        <taxon>Ecdysozoa</taxon>
        <taxon>Nematoda</taxon>
        <taxon>Chromadorea</taxon>
        <taxon>Rhabditida</taxon>
        <taxon>Spirurina</taxon>
        <taxon>Dracunculoidea</taxon>
        <taxon>Dracunculidae</taxon>
        <taxon>Dracunculus</taxon>
    </lineage>
</organism>
<dbReference type="PANTHER" id="PTHR19849:SF0">
    <property type="entry name" value="PHOSPHOLIPASE A-2-ACTIVATING PROTEIN"/>
    <property type="match status" value="1"/>
</dbReference>
<keyword evidence="12" id="KW-1185">Reference proteome</keyword>
<evidence type="ECO:0000259" key="9">
    <source>
        <dbReference type="PROSITE" id="PS51396"/>
    </source>
</evidence>
<feature type="repeat" description="WD" evidence="6">
    <location>
        <begin position="159"/>
        <end position="191"/>
    </location>
</feature>
<name>A0A158Q4E0_DRAME</name>
<dbReference type="PANTHER" id="PTHR19849">
    <property type="entry name" value="PHOSPHOLIPASE A-2-ACTIVATING PROTEIN"/>
    <property type="match status" value="1"/>
</dbReference>
<dbReference type="WBParaSite" id="DME_0000464701-mRNA-1">
    <property type="protein sequence ID" value="DME_0000464701-mRNA-1"/>
    <property type="gene ID" value="DME_0000464701"/>
</dbReference>
<feature type="domain" description="PUL" evidence="9">
    <location>
        <begin position="570"/>
        <end position="845"/>
    </location>
</feature>
<feature type="repeat" description="WD" evidence="6">
    <location>
        <begin position="199"/>
        <end position="239"/>
    </location>
</feature>
<dbReference type="Pfam" id="PF00400">
    <property type="entry name" value="WD40"/>
    <property type="match status" value="4"/>
</dbReference>
<comment type="subcellular location">
    <subcellularLocation>
        <location evidence="1">Cytoplasm</location>
    </subcellularLocation>
</comment>
<gene>
    <name evidence="10" type="ORF">DME_LOCUS8530</name>
</gene>
<dbReference type="Pfam" id="PF09070">
    <property type="entry name" value="PFU"/>
    <property type="match status" value="2"/>
</dbReference>
<evidence type="ECO:0000313" key="12">
    <source>
        <dbReference type="Proteomes" id="UP000274756"/>
    </source>
</evidence>
<reference evidence="13" key="1">
    <citation type="submission" date="2016-04" db="UniProtKB">
        <authorList>
            <consortium name="WormBaseParasite"/>
        </authorList>
    </citation>
    <scope>IDENTIFICATION</scope>
</reference>
<feature type="domain" description="PFU" evidence="8">
    <location>
        <begin position="394"/>
        <end position="499"/>
    </location>
</feature>
<dbReference type="Pfam" id="PF08324">
    <property type="entry name" value="PUL"/>
    <property type="match status" value="1"/>
</dbReference>
<dbReference type="GO" id="GO:0005737">
    <property type="term" value="C:cytoplasm"/>
    <property type="evidence" value="ECO:0007669"/>
    <property type="project" value="UniProtKB-SubCell"/>
</dbReference>
<accession>A0A158Q4E0</accession>
<dbReference type="Gene3D" id="2.130.10.10">
    <property type="entry name" value="YVTN repeat-like/Quinoprotein amine dehydrogenase"/>
    <property type="match status" value="1"/>
</dbReference>
<dbReference type="InterPro" id="IPR001680">
    <property type="entry name" value="WD40_rpt"/>
</dbReference>
<evidence type="ECO:0000256" key="7">
    <source>
        <dbReference type="SAM" id="MobiDB-lite"/>
    </source>
</evidence>
<dbReference type="Proteomes" id="UP000038040">
    <property type="component" value="Unplaced"/>
</dbReference>
<dbReference type="InterPro" id="IPR015155">
    <property type="entry name" value="PFU"/>
</dbReference>
<evidence type="ECO:0000313" key="13">
    <source>
        <dbReference type="WBParaSite" id="DME_0000464701-mRNA-1"/>
    </source>
</evidence>
<keyword evidence="5" id="KW-0677">Repeat</keyword>
<dbReference type="GO" id="GO:0043161">
    <property type="term" value="P:proteasome-mediated ubiquitin-dependent protein catabolic process"/>
    <property type="evidence" value="ECO:0007669"/>
    <property type="project" value="TreeGrafter"/>
</dbReference>
<dbReference type="PROSITE" id="PS50082">
    <property type="entry name" value="WD_REPEATS_2"/>
    <property type="match status" value="2"/>
</dbReference>
<evidence type="ECO:0000256" key="3">
    <source>
        <dbReference type="ARBA" id="ARBA00022490"/>
    </source>
</evidence>
<evidence type="ECO:0000259" key="8">
    <source>
        <dbReference type="PROSITE" id="PS51394"/>
    </source>
</evidence>
<evidence type="ECO:0000256" key="2">
    <source>
        <dbReference type="ARBA" id="ARBA00008495"/>
    </source>
</evidence>
<dbReference type="Proteomes" id="UP000274756">
    <property type="component" value="Unassembled WGS sequence"/>
</dbReference>
<evidence type="ECO:0000256" key="4">
    <source>
        <dbReference type="ARBA" id="ARBA00022574"/>
    </source>
</evidence>
<evidence type="ECO:0000256" key="1">
    <source>
        <dbReference type="ARBA" id="ARBA00004496"/>
    </source>
</evidence>
<feature type="region of interest" description="Disordered" evidence="7">
    <location>
        <begin position="513"/>
        <end position="532"/>
    </location>
</feature>
<dbReference type="AlphaFoldDB" id="A0A158Q4E0"/>
<reference evidence="10 12" key="2">
    <citation type="submission" date="2018-11" db="EMBL/GenBank/DDBJ databases">
        <authorList>
            <consortium name="Pathogen Informatics"/>
        </authorList>
    </citation>
    <scope>NUCLEOTIDE SEQUENCE [LARGE SCALE GENOMIC DNA]</scope>
</reference>
<evidence type="ECO:0000256" key="5">
    <source>
        <dbReference type="ARBA" id="ARBA00022737"/>
    </source>
</evidence>
<evidence type="ECO:0000256" key="6">
    <source>
        <dbReference type="PROSITE-ProRule" id="PRU00221"/>
    </source>
</evidence>
<dbReference type="CDD" id="cd00200">
    <property type="entry name" value="WD40"/>
    <property type="match status" value="1"/>
</dbReference>
<dbReference type="InterPro" id="IPR036322">
    <property type="entry name" value="WD40_repeat_dom_sf"/>
</dbReference>
<proteinExistence type="inferred from homology"/>
<dbReference type="Gene3D" id="3.10.20.870">
    <property type="entry name" value="PFU (PLAA family ubiquitin binding), C-terminal domain"/>
    <property type="match status" value="2"/>
</dbReference>
<dbReference type="InterPro" id="IPR038122">
    <property type="entry name" value="PFU_sf"/>
</dbReference>
<dbReference type="PROSITE" id="PS50294">
    <property type="entry name" value="WD_REPEATS_REGION"/>
    <property type="match status" value="1"/>
</dbReference>
<dbReference type="EMBL" id="UYYG01001169">
    <property type="protein sequence ID" value="VDN58557.1"/>
    <property type="molecule type" value="Genomic_DNA"/>
</dbReference>
<dbReference type="PROSITE" id="PS51394">
    <property type="entry name" value="PFU"/>
    <property type="match status" value="1"/>
</dbReference>